<reference evidence="2" key="1">
    <citation type="submission" date="2019-03" db="EMBL/GenBank/DDBJ databases">
        <title>Single cell metagenomics reveals metabolic interactions within the superorganism composed of flagellate Streblomastix strix and complex community of Bacteroidetes bacteria on its surface.</title>
        <authorList>
            <person name="Treitli S.C."/>
            <person name="Kolisko M."/>
            <person name="Husnik F."/>
            <person name="Keeling P."/>
            <person name="Hampl V."/>
        </authorList>
    </citation>
    <scope>NUCLEOTIDE SEQUENCE</scope>
    <source>
        <strain evidence="2">STM</strain>
    </source>
</reference>
<dbReference type="Gene3D" id="1.10.30.50">
    <property type="match status" value="1"/>
</dbReference>
<sequence>MKKIDKEAEPKEWKEYRNTPGATYQSTHPLREALLREQGYICAYCMRRIPCKDTYNNEDIRIDHIKCREKYPQSQLDYKNMVICCPGAINNDFHCDKKKGASVISFTPFDSFFINTLSYRSGSGQIKSTNPSWDEELNNVLNLNNSLLKQNRKQTLEGVIASLGKREEDWKKRNLEELLDKWKEKNKNGQFEPYCGIVVWYLGKKRKRK</sequence>
<organism evidence="2">
    <name type="scientific">termite gut metagenome</name>
    <dbReference type="NCBI Taxonomy" id="433724"/>
    <lineage>
        <taxon>unclassified sequences</taxon>
        <taxon>metagenomes</taxon>
        <taxon>organismal metagenomes</taxon>
    </lineage>
</organism>
<gene>
    <name evidence="2" type="ORF">EZS27_014286</name>
</gene>
<dbReference type="AlphaFoldDB" id="A0A5J4RX73"/>
<accession>A0A5J4RX73</accession>
<evidence type="ECO:0000313" key="2">
    <source>
        <dbReference type="EMBL" id="KAA6337641.1"/>
    </source>
</evidence>
<comment type="caution">
    <text evidence="2">The sequence shown here is derived from an EMBL/GenBank/DDBJ whole genome shotgun (WGS) entry which is preliminary data.</text>
</comment>
<feature type="coiled-coil region" evidence="1">
    <location>
        <begin position="165"/>
        <end position="192"/>
    </location>
</feature>
<keyword evidence="1" id="KW-0175">Coiled coil</keyword>
<dbReference type="EMBL" id="SNRY01000681">
    <property type="protein sequence ID" value="KAA6337641.1"/>
    <property type="molecule type" value="Genomic_DNA"/>
</dbReference>
<name>A0A5J4RX73_9ZZZZ</name>
<evidence type="ECO:0000256" key="1">
    <source>
        <dbReference type="SAM" id="Coils"/>
    </source>
</evidence>
<proteinExistence type="predicted"/>
<evidence type="ECO:0008006" key="3">
    <source>
        <dbReference type="Google" id="ProtNLM"/>
    </source>
</evidence>
<protein>
    <recommendedName>
        <fullName evidence="3">TIGR02646 family protein</fullName>
    </recommendedName>
</protein>